<evidence type="ECO:0000256" key="1">
    <source>
        <dbReference type="SAM" id="MobiDB-lite"/>
    </source>
</evidence>
<dbReference type="GO" id="GO:0004622">
    <property type="term" value="F:phosphatidylcholine lysophospholipase activity"/>
    <property type="evidence" value="ECO:0007669"/>
    <property type="project" value="UniProtKB-EC"/>
</dbReference>
<dbReference type="Gene3D" id="3.40.50.1110">
    <property type="entry name" value="SGNH hydrolase"/>
    <property type="match status" value="1"/>
</dbReference>
<protein>
    <submittedName>
        <fullName evidence="3">Acyl-CoA thioesterase-1</fullName>
        <ecNumber evidence="3">3.1.1.5</ecNumber>
        <ecNumber evidence="3">3.1.2.-</ecNumber>
    </submittedName>
</protein>
<dbReference type="RefSeq" id="WP_313899613.1">
    <property type="nucleotide sequence ID" value="NZ_JACHEB010000009.1"/>
</dbReference>
<dbReference type="Pfam" id="PF13472">
    <property type="entry name" value="Lipase_GDSL_2"/>
    <property type="match status" value="1"/>
</dbReference>
<keyword evidence="3" id="KW-0378">Hydrolase</keyword>
<dbReference type="PANTHER" id="PTHR30383">
    <property type="entry name" value="THIOESTERASE 1/PROTEASE 1/LYSOPHOSPHOLIPASE L1"/>
    <property type="match status" value="1"/>
</dbReference>
<feature type="domain" description="SGNH hydrolase-type esterase" evidence="2">
    <location>
        <begin position="64"/>
        <end position="225"/>
    </location>
</feature>
<dbReference type="InterPro" id="IPR051532">
    <property type="entry name" value="Ester_Hydrolysis_Enzymes"/>
</dbReference>
<sequence length="240" mass="25525">MSGVILSVLSLLVTALSLSGCRSERATKPVETVDSSQAVSENEAPVAPPPSQSAAMDKRPVIVCFGDSLTAGYGTDLGQSYPDYLQTDLNAEGYNYRVVNEGISGNTTKDGVDRLDRVLALKPVVVVVEFGGNDGLRGLRIEDSRTNLDKIVGTLKASGTKVVLAGITLPPDYGPDYIKQFTDTYAMLAAKYHVPLLPFLLKGVFGVDGMMQADRTHATNAGNQVVAKNVLPLVTPLLKK</sequence>
<evidence type="ECO:0000259" key="2">
    <source>
        <dbReference type="Pfam" id="PF13472"/>
    </source>
</evidence>
<dbReference type="EC" id="3.1.1.5" evidence="3"/>
<gene>
    <name evidence="3" type="ORF">HDF14_003732</name>
</gene>
<dbReference type="EC" id="3.1.2.-" evidence="3"/>
<feature type="region of interest" description="Disordered" evidence="1">
    <location>
        <begin position="26"/>
        <end position="54"/>
    </location>
</feature>
<reference evidence="3 4" key="1">
    <citation type="submission" date="2020-08" db="EMBL/GenBank/DDBJ databases">
        <title>Genomic Encyclopedia of Type Strains, Phase IV (KMG-V): Genome sequencing to study the core and pangenomes of soil and plant-associated prokaryotes.</title>
        <authorList>
            <person name="Whitman W."/>
        </authorList>
    </citation>
    <scope>NUCLEOTIDE SEQUENCE [LARGE SCALE GENOMIC DNA]</scope>
    <source>
        <strain evidence="3 4">X5P2</strain>
    </source>
</reference>
<organism evidence="3 4">
    <name type="scientific">Tunturiibacter gelidiferens</name>
    <dbReference type="NCBI Taxonomy" id="3069689"/>
    <lineage>
        <taxon>Bacteria</taxon>
        <taxon>Pseudomonadati</taxon>
        <taxon>Acidobacteriota</taxon>
        <taxon>Terriglobia</taxon>
        <taxon>Terriglobales</taxon>
        <taxon>Acidobacteriaceae</taxon>
        <taxon>Tunturiibacter</taxon>
    </lineage>
</organism>
<evidence type="ECO:0000313" key="3">
    <source>
        <dbReference type="EMBL" id="MBB5330099.1"/>
    </source>
</evidence>
<name>A0A9X0U547_9BACT</name>
<dbReference type="AlphaFoldDB" id="A0A9X0U547"/>
<dbReference type="EMBL" id="JACHEB010000009">
    <property type="protein sequence ID" value="MBB5330099.1"/>
    <property type="molecule type" value="Genomic_DNA"/>
</dbReference>
<comment type="caution">
    <text evidence="3">The sequence shown here is derived from an EMBL/GenBank/DDBJ whole genome shotgun (WGS) entry which is preliminary data.</text>
</comment>
<dbReference type="InterPro" id="IPR013830">
    <property type="entry name" value="SGNH_hydro"/>
</dbReference>
<evidence type="ECO:0000313" key="4">
    <source>
        <dbReference type="Proteomes" id="UP000535182"/>
    </source>
</evidence>
<dbReference type="PANTHER" id="PTHR30383:SF24">
    <property type="entry name" value="THIOESTERASE 1_PROTEASE 1_LYSOPHOSPHOLIPASE L1"/>
    <property type="match status" value="1"/>
</dbReference>
<keyword evidence="4" id="KW-1185">Reference proteome</keyword>
<dbReference type="Proteomes" id="UP000535182">
    <property type="component" value="Unassembled WGS sequence"/>
</dbReference>
<accession>A0A9X0U547</accession>
<dbReference type="InterPro" id="IPR036514">
    <property type="entry name" value="SGNH_hydro_sf"/>
</dbReference>
<dbReference type="SUPFAM" id="SSF52266">
    <property type="entry name" value="SGNH hydrolase"/>
    <property type="match status" value="1"/>
</dbReference>
<proteinExistence type="predicted"/>
<dbReference type="CDD" id="cd01822">
    <property type="entry name" value="Lysophospholipase_L1_like"/>
    <property type="match status" value="1"/>
</dbReference>